<feature type="compositionally biased region" description="Polar residues" evidence="6">
    <location>
        <begin position="337"/>
        <end position="347"/>
    </location>
</feature>
<dbReference type="GO" id="GO:0003677">
    <property type="term" value="F:DNA binding"/>
    <property type="evidence" value="ECO:0007669"/>
    <property type="project" value="InterPro"/>
</dbReference>
<dbReference type="GO" id="GO:0010165">
    <property type="term" value="P:response to X-ray"/>
    <property type="evidence" value="ECO:0007669"/>
    <property type="project" value="TreeGrafter"/>
</dbReference>
<dbReference type="PANTHER" id="PTHR28559:SF1">
    <property type="entry name" value="DNA REPAIR PROTEIN XRCC4"/>
    <property type="match status" value="1"/>
</dbReference>
<keyword evidence="2" id="KW-0227">DNA damage</keyword>
<dbReference type="SUPFAM" id="SSF58022">
    <property type="entry name" value="XRCC4, C-terminal oligomerization domain"/>
    <property type="match status" value="1"/>
</dbReference>
<dbReference type="GO" id="GO:0006303">
    <property type="term" value="P:double-strand break repair via nonhomologous end joining"/>
    <property type="evidence" value="ECO:0007669"/>
    <property type="project" value="TreeGrafter"/>
</dbReference>
<comment type="subcellular location">
    <subcellularLocation>
        <location evidence="1">Nucleus</location>
    </subcellularLocation>
</comment>
<comment type="caution">
    <text evidence="7">The sequence shown here is derived from an EMBL/GenBank/DDBJ whole genome shotgun (WGS) entry which is preliminary data.</text>
</comment>
<feature type="compositionally biased region" description="Acidic residues" evidence="6">
    <location>
        <begin position="241"/>
        <end position="253"/>
    </location>
</feature>
<gene>
    <name evidence="7" type="ORF">FMOSSE_LOCUS6692</name>
</gene>
<dbReference type="GO" id="GO:0032807">
    <property type="term" value="C:DNA ligase IV complex"/>
    <property type="evidence" value="ECO:0007669"/>
    <property type="project" value="TreeGrafter"/>
</dbReference>
<evidence type="ECO:0000256" key="5">
    <source>
        <dbReference type="SAM" id="Coils"/>
    </source>
</evidence>
<keyword evidence="5" id="KW-0175">Coiled coil</keyword>
<accession>A0A9N9B575</accession>
<keyword evidence="8" id="KW-1185">Reference proteome</keyword>
<dbReference type="AlphaFoldDB" id="A0A9N9B575"/>
<sequence>MTSITCFRLSFKENETEKIFYVRANWKVDPLKGLLGRDEKVICELAVTDCKSFWTRNVTIIDLKGTKPDSIRDTQKFCEATQAALSGRDKYENQKLSCQITVHESNAKFIWKWSMQQTGASAMALQFTLGNISLFPVSQFETVKMWQEWTDYFIEERNQLIKSKNVYDIRVNDLEQFRDQMQEKIEVMTIEKIRNQELLIEKFKKVLNTKKKKVKRLMKDLFLGSIMSSTFQANLNNPSDEYLDENELEEEEFHESKPGRKDIARGKSSSKSRPFSIEVSSPSKKAKLDDVSESKSTIVSDSTNEDQEVKQKPESVLTKTFRGQVIKSRRMGRKLASGSNDSLNNILIPSEEHEPDSSQSYSPEIEELNETESADDLLAHM</sequence>
<keyword evidence="4" id="KW-0539">Nucleus</keyword>
<feature type="region of interest" description="Disordered" evidence="6">
    <location>
        <begin position="235"/>
        <end position="381"/>
    </location>
</feature>
<dbReference type="InterPro" id="IPR010585">
    <property type="entry name" value="DNA_repair_prot_XRCC4"/>
</dbReference>
<dbReference type="PANTHER" id="PTHR28559">
    <property type="entry name" value="DNA REPAIR PROTEIN XRCC4"/>
    <property type="match status" value="1"/>
</dbReference>
<evidence type="ECO:0000313" key="8">
    <source>
        <dbReference type="Proteomes" id="UP000789375"/>
    </source>
</evidence>
<dbReference type="Gene3D" id="2.170.210.10">
    <property type="entry name" value="DNA double-strand break repair and VJ recombination XRCC4, N-terminal"/>
    <property type="match status" value="1"/>
</dbReference>
<dbReference type="EMBL" id="CAJVPP010001441">
    <property type="protein sequence ID" value="CAG8555560.1"/>
    <property type="molecule type" value="Genomic_DNA"/>
</dbReference>
<feature type="compositionally biased region" description="Polar residues" evidence="6">
    <location>
        <begin position="267"/>
        <end position="283"/>
    </location>
</feature>
<dbReference type="Proteomes" id="UP000789375">
    <property type="component" value="Unassembled WGS sequence"/>
</dbReference>
<evidence type="ECO:0000256" key="4">
    <source>
        <dbReference type="ARBA" id="ARBA00023242"/>
    </source>
</evidence>
<keyword evidence="3" id="KW-0234">DNA repair</keyword>
<dbReference type="GO" id="GO:0006310">
    <property type="term" value="P:DNA recombination"/>
    <property type="evidence" value="ECO:0007669"/>
    <property type="project" value="InterPro"/>
</dbReference>
<feature type="compositionally biased region" description="Basic and acidic residues" evidence="6">
    <location>
        <begin position="254"/>
        <end position="265"/>
    </location>
</feature>
<evidence type="ECO:0000256" key="2">
    <source>
        <dbReference type="ARBA" id="ARBA00022763"/>
    </source>
</evidence>
<feature type="coiled-coil region" evidence="5">
    <location>
        <begin position="171"/>
        <end position="220"/>
    </location>
</feature>
<protein>
    <submittedName>
        <fullName evidence="7">9571_t:CDS:1</fullName>
    </submittedName>
</protein>
<evidence type="ECO:0000256" key="1">
    <source>
        <dbReference type="ARBA" id="ARBA00004123"/>
    </source>
</evidence>
<organism evidence="7 8">
    <name type="scientific">Funneliformis mosseae</name>
    <name type="common">Endomycorrhizal fungus</name>
    <name type="synonym">Glomus mosseae</name>
    <dbReference type="NCBI Taxonomy" id="27381"/>
    <lineage>
        <taxon>Eukaryota</taxon>
        <taxon>Fungi</taxon>
        <taxon>Fungi incertae sedis</taxon>
        <taxon>Mucoromycota</taxon>
        <taxon>Glomeromycotina</taxon>
        <taxon>Glomeromycetes</taxon>
        <taxon>Glomerales</taxon>
        <taxon>Glomeraceae</taxon>
        <taxon>Funneliformis</taxon>
    </lineage>
</organism>
<dbReference type="InterPro" id="IPR038051">
    <property type="entry name" value="XRCC4-like_N_sf"/>
</dbReference>
<name>A0A9N9B575_FUNMO</name>
<dbReference type="GO" id="GO:0005958">
    <property type="term" value="C:DNA-dependent protein kinase-DNA ligase 4 complex"/>
    <property type="evidence" value="ECO:0007669"/>
    <property type="project" value="TreeGrafter"/>
</dbReference>
<feature type="compositionally biased region" description="Acidic residues" evidence="6">
    <location>
        <begin position="364"/>
        <end position="375"/>
    </location>
</feature>
<reference evidence="7" key="1">
    <citation type="submission" date="2021-06" db="EMBL/GenBank/DDBJ databases">
        <authorList>
            <person name="Kallberg Y."/>
            <person name="Tangrot J."/>
            <person name="Rosling A."/>
        </authorList>
    </citation>
    <scope>NUCLEOTIDE SEQUENCE</scope>
    <source>
        <strain evidence="7">87-6 pot B 2015</strain>
    </source>
</reference>
<evidence type="ECO:0000313" key="7">
    <source>
        <dbReference type="EMBL" id="CAG8555560.1"/>
    </source>
</evidence>
<evidence type="ECO:0000256" key="6">
    <source>
        <dbReference type="SAM" id="MobiDB-lite"/>
    </source>
</evidence>
<evidence type="ECO:0000256" key="3">
    <source>
        <dbReference type="ARBA" id="ARBA00023204"/>
    </source>
</evidence>
<proteinExistence type="predicted"/>